<dbReference type="PANTHER" id="PTHR32097">
    <property type="entry name" value="CAMP-BINDING PROTEIN 1-RELATED"/>
    <property type="match status" value="1"/>
</dbReference>
<evidence type="ECO:0000313" key="5">
    <source>
        <dbReference type="Proteomes" id="UP000002218"/>
    </source>
</evidence>
<evidence type="ECO:0000259" key="3">
    <source>
        <dbReference type="Pfam" id="PF02342"/>
    </source>
</evidence>
<dbReference type="InterPro" id="IPR003325">
    <property type="entry name" value="TerD"/>
</dbReference>
<sequence length="418" mass="43953">MTDSLTRGANTPWTHDRAVVAVQGLSTEASVLAFLVTEDGRVRGDHDFVFFNNPTVPGVAIGGHRVEVDLVAVPSDVAKVVVAAVADDADPAPLSARPLSVGIQPGAGPGTQALVTGLTSERAVVLVELYRRAGQWKLRNVSAGWTEGFAALVRAHGVQVDEDVDDEGSGASEHLAGPAAAPPAPAPPPQAPAPAINLRKPGIEAIDLGKRTGAINLRKGEQVTITKTPRIVATCTWPRATDYDIFALVRYRDGRTETVSTFGTQVDKNDFRLATGDGAVRHSGDIGRTQTASKGWRRKKADEPAVGQETIEITLNPQIAAVVPVVYSAQSNGSGSFRRYQVAMSIDNGGGDTVTIDASNASADDAVFTCVPGIIINDPDGVRIQFLELYSAQGSENRPVVDGELIVKMDAGPVNAFK</sequence>
<proteinExistence type="inferred from homology"/>
<reference evidence="5" key="1">
    <citation type="submission" date="2009-09" db="EMBL/GenBank/DDBJ databases">
        <title>The complete genome of Nakamurella multipartita DSM 44233.</title>
        <authorList>
            <consortium name="US DOE Joint Genome Institute (JGI-PGF)"/>
            <person name="Lucas S."/>
            <person name="Copeland A."/>
            <person name="Lapidus A."/>
            <person name="Glavina del Rio T."/>
            <person name="Dalin E."/>
            <person name="Tice H."/>
            <person name="Bruce D."/>
            <person name="Goodwin L."/>
            <person name="Pitluck S."/>
            <person name="Kyrpides N."/>
            <person name="Mavromatis K."/>
            <person name="Ivanova N."/>
            <person name="Ovchinnikova G."/>
            <person name="Sims D."/>
            <person name="Meincke L."/>
            <person name="Brettin T."/>
            <person name="Detter J.C."/>
            <person name="Han C."/>
            <person name="Larimer F."/>
            <person name="Land M."/>
            <person name="Hauser L."/>
            <person name="Markowitz V."/>
            <person name="Cheng J.-F."/>
            <person name="Hugenholtz P."/>
            <person name="Woyke T."/>
            <person name="Wu D."/>
            <person name="Klenk H.-P."/>
            <person name="Eisen J.A."/>
        </authorList>
    </citation>
    <scope>NUCLEOTIDE SEQUENCE [LARGE SCALE GENOMIC DNA]</scope>
    <source>
        <strain evidence="5">ATCC 700099 / DSM 44233 / CIP 104796 / JCM 9543 / NBRC 105858 / Y-104</strain>
    </source>
</reference>
<dbReference type="RefSeq" id="WP_012814028.1">
    <property type="nucleotide sequence ID" value="NC_013235.1"/>
</dbReference>
<dbReference type="KEGG" id="nml:Namu_0119"/>
<dbReference type="InParanoid" id="C8XIW6"/>
<evidence type="ECO:0000256" key="2">
    <source>
        <dbReference type="SAM" id="MobiDB-lite"/>
    </source>
</evidence>
<dbReference type="InterPro" id="IPR051324">
    <property type="entry name" value="Stress/Tellurium_Resist"/>
</dbReference>
<feature type="region of interest" description="Disordered" evidence="2">
    <location>
        <begin position="163"/>
        <end position="192"/>
    </location>
</feature>
<accession>C8XIW6</accession>
<dbReference type="HOGENOM" id="CLU_054371_0_0_11"/>
<gene>
    <name evidence="4" type="ordered locus">Namu_0119</name>
</gene>
<organism evidence="4 5">
    <name type="scientific">Nakamurella multipartita (strain ATCC 700099 / DSM 44233 / CIP 104796 / JCM 9543 / NBRC 105858 / Y-104)</name>
    <name type="common">Microsphaera multipartita</name>
    <dbReference type="NCBI Taxonomy" id="479431"/>
    <lineage>
        <taxon>Bacteria</taxon>
        <taxon>Bacillati</taxon>
        <taxon>Actinomycetota</taxon>
        <taxon>Actinomycetes</taxon>
        <taxon>Nakamurellales</taxon>
        <taxon>Nakamurellaceae</taxon>
        <taxon>Nakamurella</taxon>
    </lineage>
</organism>
<dbReference type="PANTHER" id="PTHR32097:SF4">
    <property type="entry name" value="GENERAL STRESS PROTEIN 16U"/>
    <property type="match status" value="1"/>
</dbReference>
<dbReference type="Proteomes" id="UP000002218">
    <property type="component" value="Chromosome"/>
</dbReference>
<dbReference type="STRING" id="479431.Namu_0119"/>
<dbReference type="Pfam" id="PF02342">
    <property type="entry name" value="TerD"/>
    <property type="match status" value="2"/>
</dbReference>
<keyword evidence="5" id="KW-1185">Reference proteome</keyword>
<feature type="domain" description="TerD" evidence="3">
    <location>
        <begin position="117"/>
        <end position="155"/>
    </location>
</feature>
<dbReference type="AlphaFoldDB" id="C8XIW6"/>
<dbReference type="eggNOG" id="COG2310">
    <property type="taxonomic scope" value="Bacteria"/>
</dbReference>
<feature type="domain" description="TerD" evidence="3">
    <location>
        <begin position="23"/>
        <end position="90"/>
    </location>
</feature>
<reference evidence="4 5" key="2">
    <citation type="journal article" date="2010" name="Stand. Genomic Sci.">
        <title>Complete genome sequence of Nakamurella multipartita type strain (Y-104).</title>
        <authorList>
            <person name="Tice H."/>
            <person name="Mayilraj S."/>
            <person name="Sims D."/>
            <person name="Lapidus A."/>
            <person name="Nolan M."/>
            <person name="Lucas S."/>
            <person name="Glavina Del Rio T."/>
            <person name="Copeland A."/>
            <person name="Cheng J.F."/>
            <person name="Meincke L."/>
            <person name="Bruce D."/>
            <person name="Goodwin L."/>
            <person name="Pitluck S."/>
            <person name="Ivanova N."/>
            <person name="Mavromatis K."/>
            <person name="Ovchinnikova G."/>
            <person name="Pati A."/>
            <person name="Chen A."/>
            <person name="Palaniappan K."/>
            <person name="Land M."/>
            <person name="Hauser L."/>
            <person name="Chang Y.J."/>
            <person name="Jeffries C.D."/>
            <person name="Detter J.C."/>
            <person name="Brettin T."/>
            <person name="Rohde M."/>
            <person name="Goker M."/>
            <person name="Bristow J."/>
            <person name="Eisen J.A."/>
            <person name="Markowitz V."/>
            <person name="Hugenholtz P."/>
            <person name="Kyrpides N.C."/>
            <person name="Klenk H.P."/>
            <person name="Chen F."/>
        </authorList>
    </citation>
    <scope>NUCLEOTIDE SEQUENCE [LARGE SCALE GENOMIC DNA]</scope>
    <source>
        <strain evidence="5">ATCC 700099 / DSM 44233 / CIP 104796 / JCM 9543 / NBRC 105858 / Y-104</strain>
    </source>
</reference>
<evidence type="ECO:0000313" key="4">
    <source>
        <dbReference type="EMBL" id="ACV76553.1"/>
    </source>
</evidence>
<dbReference type="CDD" id="cd06974">
    <property type="entry name" value="TerD_like"/>
    <property type="match status" value="1"/>
</dbReference>
<name>C8XIW6_NAKMY</name>
<dbReference type="Gene3D" id="2.60.60.30">
    <property type="entry name" value="sav2460 like domains"/>
    <property type="match status" value="1"/>
</dbReference>
<feature type="compositionally biased region" description="Pro residues" evidence="2">
    <location>
        <begin position="180"/>
        <end position="192"/>
    </location>
</feature>
<protein>
    <submittedName>
        <fullName evidence="4">Stress protein</fullName>
    </submittedName>
</protein>
<dbReference type="EMBL" id="CP001737">
    <property type="protein sequence ID" value="ACV76553.1"/>
    <property type="molecule type" value="Genomic_DNA"/>
</dbReference>
<comment type="similarity">
    <text evidence="1">Belongs to the CAPAB/TerDEXZ family.</text>
</comment>
<evidence type="ECO:0000256" key="1">
    <source>
        <dbReference type="ARBA" id="ARBA00008775"/>
    </source>
</evidence>